<name>A0AAW4YTH9_9GAMM</name>
<protein>
    <submittedName>
        <fullName evidence="1">Uncharacterized protein</fullName>
    </submittedName>
</protein>
<evidence type="ECO:0000313" key="2">
    <source>
        <dbReference type="Proteomes" id="UP001320178"/>
    </source>
</evidence>
<sequence length="122" mass="13757">MLDDLFTHDLVDDEEVRFRNWKVRNVAWPSDDTGFEFQADGCLVQLAETLFALQAQCRQQSARLRGLGQKPQRQTAVALKFGGFVLVSESELFVRQQEQGMGHVHESVLPDCAFVIEAFLGA</sequence>
<gene>
    <name evidence="1" type="ORF">HOP61_07640</name>
</gene>
<dbReference type="EMBL" id="JABFTS010000002">
    <property type="protein sequence ID" value="MCE8051160.1"/>
    <property type="molecule type" value="Genomic_DNA"/>
</dbReference>
<dbReference type="Proteomes" id="UP001320178">
    <property type="component" value="Unassembled WGS sequence"/>
</dbReference>
<evidence type="ECO:0000313" key="1">
    <source>
        <dbReference type="EMBL" id="MCE8051160.1"/>
    </source>
</evidence>
<proteinExistence type="predicted"/>
<comment type="caution">
    <text evidence="1">The sequence shown here is derived from an EMBL/GenBank/DDBJ whole genome shotgun (WGS) entry which is preliminary data.</text>
</comment>
<reference evidence="1" key="2">
    <citation type="journal article" date="2021" name="Front. Microbiol.">
        <title>Aerobic Denitrification and Heterotrophic Sulfur Oxidation in the Genus Halomonas Revealed by Six Novel Species Characterizations and Genome-Based Analysis.</title>
        <authorList>
            <person name="Wang L."/>
            <person name="Shao Z."/>
        </authorList>
    </citation>
    <scope>NUCLEOTIDE SEQUENCE</scope>
    <source>
        <strain evidence="1">MCCC 1A05776</strain>
    </source>
</reference>
<organism evidence="1 2">
    <name type="scientific">Billgrantia desiderata</name>
    <dbReference type="NCBI Taxonomy" id="52021"/>
    <lineage>
        <taxon>Bacteria</taxon>
        <taxon>Pseudomonadati</taxon>
        <taxon>Pseudomonadota</taxon>
        <taxon>Gammaproteobacteria</taxon>
        <taxon>Oceanospirillales</taxon>
        <taxon>Halomonadaceae</taxon>
        <taxon>Billgrantia</taxon>
    </lineage>
</organism>
<reference evidence="1" key="1">
    <citation type="submission" date="2020-05" db="EMBL/GenBank/DDBJ databases">
        <authorList>
            <person name="Wang L."/>
            <person name="Shao Z."/>
        </authorList>
    </citation>
    <scope>NUCLEOTIDE SEQUENCE</scope>
    <source>
        <strain evidence="1">MCCC 1A05776</strain>
    </source>
</reference>
<dbReference type="AlphaFoldDB" id="A0AAW4YTH9"/>
<accession>A0AAW4YTH9</accession>